<dbReference type="HOGENOM" id="CLU_3414694_0_0_9"/>
<keyword evidence="3" id="KW-1185">Reference proteome</keyword>
<organism evidence="2 3">
    <name type="scientific">Eubacterium callanderi</name>
    <dbReference type="NCBI Taxonomy" id="53442"/>
    <lineage>
        <taxon>Bacteria</taxon>
        <taxon>Bacillati</taxon>
        <taxon>Bacillota</taxon>
        <taxon>Clostridia</taxon>
        <taxon>Eubacteriales</taxon>
        <taxon>Eubacteriaceae</taxon>
        <taxon>Eubacterium</taxon>
    </lineage>
</organism>
<name>E3GE73_9FIRM</name>
<sequence length="27" mass="3257">MEQEEKLKKPEEITEEEEPEYSFEVGV</sequence>
<gene>
    <name evidence="2" type="ordered locus">ELI_2702</name>
</gene>
<accession>E3GE73</accession>
<evidence type="ECO:0000313" key="3">
    <source>
        <dbReference type="Proteomes" id="UP000006873"/>
    </source>
</evidence>
<dbReference type="EMBL" id="CP002273">
    <property type="protein sequence ID" value="ADO37683.1"/>
    <property type="molecule type" value="Genomic_DNA"/>
</dbReference>
<proteinExistence type="predicted"/>
<reference key="1">
    <citation type="submission" date="2010-09" db="EMBL/GenBank/DDBJ databases">
        <authorList>
            <person name="Roh H."/>
            <person name="Ko H.-J."/>
            <person name="Kim D."/>
            <person name="Choi D.G."/>
            <person name="Park S."/>
            <person name="Kim S."/>
            <person name="Kim K.H."/>
            <person name="Chang I.S."/>
            <person name="Choi I.-G."/>
        </authorList>
    </citation>
    <scope>NUCLEOTIDE SEQUENCE</scope>
    <source>
        <strain>KIST612</strain>
    </source>
</reference>
<evidence type="ECO:0000313" key="2">
    <source>
        <dbReference type="EMBL" id="ADO37683.1"/>
    </source>
</evidence>
<dbReference type="KEGG" id="elm:ELI_2702"/>
<dbReference type="AlphaFoldDB" id="E3GE73"/>
<protein>
    <submittedName>
        <fullName evidence="2">Uncharacterized protein</fullName>
    </submittedName>
</protein>
<reference evidence="2 3" key="2">
    <citation type="journal article" date="2011" name="J. Bacteriol.">
        <title>Complete genome sequence of a carbon monoxide-utilizing acetogen, Eubacterium limosum KIST612.</title>
        <authorList>
            <person name="Roh H."/>
            <person name="Ko H.J."/>
            <person name="Kim D."/>
            <person name="Choi D.G."/>
            <person name="Park S."/>
            <person name="Kim S."/>
            <person name="Chang I.S."/>
            <person name="Choi I.G."/>
        </authorList>
    </citation>
    <scope>NUCLEOTIDE SEQUENCE [LARGE SCALE GENOMIC DNA]</scope>
    <source>
        <strain evidence="2 3">KIST612</strain>
    </source>
</reference>
<feature type="region of interest" description="Disordered" evidence="1">
    <location>
        <begin position="1"/>
        <end position="27"/>
    </location>
</feature>
<feature type="compositionally biased region" description="Basic and acidic residues" evidence="1">
    <location>
        <begin position="1"/>
        <end position="12"/>
    </location>
</feature>
<dbReference type="Proteomes" id="UP000006873">
    <property type="component" value="Chromosome"/>
</dbReference>
<evidence type="ECO:0000256" key="1">
    <source>
        <dbReference type="SAM" id="MobiDB-lite"/>
    </source>
</evidence>